<dbReference type="GO" id="GO:0003700">
    <property type="term" value="F:DNA-binding transcription factor activity"/>
    <property type="evidence" value="ECO:0007669"/>
    <property type="project" value="InterPro"/>
</dbReference>
<evidence type="ECO:0000256" key="8">
    <source>
        <dbReference type="PIRSR" id="PIRSR602481-2"/>
    </source>
</evidence>
<name>A0A9D1LZQ4_9FIRM</name>
<accession>A0A9D1LZQ4</accession>
<gene>
    <name evidence="9" type="ORF">IAD22_07785</name>
</gene>
<dbReference type="CDD" id="cd07153">
    <property type="entry name" value="Fur_like"/>
    <property type="match status" value="1"/>
</dbReference>
<dbReference type="GO" id="GO:1900376">
    <property type="term" value="P:regulation of secondary metabolite biosynthetic process"/>
    <property type="evidence" value="ECO:0007669"/>
    <property type="project" value="TreeGrafter"/>
</dbReference>
<comment type="cofactor">
    <cofactor evidence="7">
        <name>Zn(2+)</name>
        <dbReference type="ChEBI" id="CHEBI:29105"/>
    </cofactor>
    <text evidence="7">Binds 1 zinc ion per subunit.</text>
</comment>
<keyword evidence="7" id="KW-0479">Metal-binding</keyword>
<keyword evidence="3 7" id="KW-0862">Zinc</keyword>
<dbReference type="EMBL" id="DVNG01000116">
    <property type="protein sequence ID" value="HIU50897.1"/>
    <property type="molecule type" value="Genomic_DNA"/>
</dbReference>
<keyword evidence="8" id="KW-0408">Iron</keyword>
<dbReference type="SUPFAM" id="SSF46785">
    <property type="entry name" value="Winged helix' DNA-binding domain"/>
    <property type="match status" value="1"/>
</dbReference>
<dbReference type="InterPro" id="IPR002481">
    <property type="entry name" value="FUR"/>
</dbReference>
<dbReference type="GO" id="GO:0008270">
    <property type="term" value="F:zinc ion binding"/>
    <property type="evidence" value="ECO:0007669"/>
    <property type="project" value="TreeGrafter"/>
</dbReference>
<evidence type="ECO:0000313" key="10">
    <source>
        <dbReference type="Proteomes" id="UP000824118"/>
    </source>
</evidence>
<evidence type="ECO:0000256" key="1">
    <source>
        <dbReference type="ARBA" id="ARBA00007957"/>
    </source>
</evidence>
<feature type="binding site" evidence="8">
    <location>
        <position position="110"/>
    </location>
    <ligand>
        <name>Fe cation</name>
        <dbReference type="ChEBI" id="CHEBI:24875"/>
    </ligand>
</feature>
<evidence type="ECO:0000256" key="6">
    <source>
        <dbReference type="ARBA" id="ARBA00023163"/>
    </source>
</evidence>
<comment type="cofactor">
    <cofactor evidence="8">
        <name>Mn(2+)</name>
        <dbReference type="ChEBI" id="CHEBI:29035"/>
    </cofactor>
    <cofactor evidence="8">
        <name>Fe(2+)</name>
        <dbReference type="ChEBI" id="CHEBI:29033"/>
    </cofactor>
    <text evidence="8">Binds 1 Mn(2+) or Fe(2+) ion per subunit.</text>
</comment>
<evidence type="ECO:0000256" key="2">
    <source>
        <dbReference type="ARBA" id="ARBA00022491"/>
    </source>
</evidence>
<organism evidence="9 10">
    <name type="scientific">Candidatus Limousia pullorum</name>
    <dbReference type="NCBI Taxonomy" id="2840860"/>
    <lineage>
        <taxon>Bacteria</taxon>
        <taxon>Bacillati</taxon>
        <taxon>Bacillota</taxon>
        <taxon>Clostridia</taxon>
        <taxon>Eubacteriales</taxon>
        <taxon>Oscillospiraceae</taxon>
        <taxon>Oscillospiraceae incertae sedis</taxon>
        <taxon>Candidatus Limousia</taxon>
    </lineage>
</organism>
<dbReference type="InterPro" id="IPR036390">
    <property type="entry name" value="WH_DNA-bd_sf"/>
</dbReference>
<keyword evidence="5" id="KW-0238">DNA-binding</keyword>
<dbReference type="AlphaFoldDB" id="A0A9D1LZQ4"/>
<comment type="caution">
    <text evidence="9">The sequence shown here is derived from an EMBL/GenBank/DDBJ whole genome shotgun (WGS) entry which is preliminary data.</text>
</comment>
<dbReference type="InterPro" id="IPR036388">
    <property type="entry name" value="WH-like_DNA-bd_sf"/>
</dbReference>
<evidence type="ECO:0000256" key="7">
    <source>
        <dbReference type="PIRSR" id="PIRSR602481-1"/>
    </source>
</evidence>
<feature type="binding site" evidence="7">
    <location>
        <position position="95"/>
    </location>
    <ligand>
        <name>Zn(2+)</name>
        <dbReference type="ChEBI" id="CHEBI:29105"/>
    </ligand>
</feature>
<keyword evidence="2" id="KW-0678">Repressor</keyword>
<sequence>MTDKKVCRKEYNTEQRKMLLNYLKENSEREFSIDALALELGEISGGKIGKSTIYRQVKELCRSGLLRRFRKEGKTVVYQYMEHGGDCCNHFHLKCTACGRLVHLECADAENLAKHIKEKHDFVLDLSKTVLYGLCKECREKS</sequence>
<reference evidence="9" key="2">
    <citation type="journal article" date="2021" name="PeerJ">
        <title>Extensive microbial diversity within the chicken gut microbiome revealed by metagenomics and culture.</title>
        <authorList>
            <person name="Gilroy R."/>
            <person name="Ravi A."/>
            <person name="Getino M."/>
            <person name="Pursley I."/>
            <person name="Horton D.L."/>
            <person name="Alikhan N.F."/>
            <person name="Baker D."/>
            <person name="Gharbi K."/>
            <person name="Hall N."/>
            <person name="Watson M."/>
            <person name="Adriaenssens E.M."/>
            <person name="Foster-Nyarko E."/>
            <person name="Jarju S."/>
            <person name="Secka A."/>
            <person name="Antonio M."/>
            <person name="Oren A."/>
            <person name="Chaudhuri R.R."/>
            <person name="La Ragione R."/>
            <person name="Hildebrand F."/>
            <person name="Pallen M.J."/>
        </authorList>
    </citation>
    <scope>NUCLEOTIDE SEQUENCE</scope>
    <source>
        <strain evidence="9">ChiGjej1B1-1684</strain>
    </source>
</reference>
<dbReference type="Pfam" id="PF01475">
    <property type="entry name" value="FUR"/>
    <property type="match status" value="1"/>
</dbReference>
<protein>
    <submittedName>
        <fullName evidence="9">Transcriptional repressor</fullName>
    </submittedName>
</protein>
<dbReference type="PANTHER" id="PTHR33202">
    <property type="entry name" value="ZINC UPTAKE REGULATION PROTEIN"/>
    <property type="match status" value="1"/>
</dbReference>
<evidence type="ECO:0000256" key="4">
    <source>
        <dbReference type="ARBA" id="ARBA00023015"/>
    </source>
</evidence>
<dbReference type="Gene3D" id="3.30.1490.190">
    <property type="match status" value="1"/>
</dbReference>
<dbReference type="GO" id="GO:0045892">
    <property type="term" value="P:negative regulation of DNA-templated transcription"/>
    <property type="evidence" value="ECO:0007669"/>
    <property type="project" value="TreeGrafter"/>
</dbReference>
<keyword evidence="6" id="KW-0804">Transcription</keyword>
<feature type="binding site" evidence="7">
    <location>
        <position position="138"/>
    </location>
    <ligand>
        <name>Zn(2+)</name>
        <dbReference type="ChEBI" id="CHEBI:29105"/>
    </ligand>
</feature>
<dbReference type="Gene3D" id="1.10.10.10">
    <property type="entry name" value="Winged helix-like DNA-binding domain superfamily/Winged helix DNA-binding domain"/>
    <property type="match status" value="1"/>
</dbReference>
<dbReference type="GO" id="GO:0000976">
    <property type="term" value="F:transcription cis-regulatory region binding"/>
    <property type="evidence" value="ECO:0007669"/>
    <property type="project" value="TreeGrafter"/>
</dbReference>
<evidence type="ECO:0000313" key="9">
    <source>
        <dbReference type="EMBL" id="HIU50897.1"/>
    </source>
</evidence>
<feature type="binding site" evidence="7">
    <location>
        <position position="135"/>
    </location>
    <ligand>
        <name>Zn(2+)</name>
        <dbReference type="ChEBI" id="CHEBI:29105"/>
    </ligand>
</feature>
<reference evidence="9" key="1">
    <citation type="submission" date="2020-10" db="EMBL/GenBank/DDBJ databases">
        <authorList>
            <person name="Gilroy R."/>
        </authorList>
    </citation>
    <scope>NUCLEOTIDE SEQUENCE</scope>
    <source>
        <strain evidence="9">ChiGjej1B1-1684</strain>
    </source>
</reference>
<feature type="binding site" evidence="7">
    <location>
        <position position="98"/>
    </location>
    <ligand>
        <name>Zn(2+)</name>
        <dbReference type="ChEBI" id="CHEBI:29105"/>
    </ligand>
</feature>
<evidence type="ECO:0000256" key="5">
    <source>
        <dbReference type="ARBA" id="ARBA00023125"/>
    </source>
</evidence>
<comment type="similarity">
    <text evidence="1">Belongs to the Fur family.</text>
</comment>
<dbReference type="Proteomes" id="UP000824118">
    <property type="component" value="Unassembled WGS sequence"/>
</dbReference>
<dbReference type="PANTHER" id="PTHR33202:SF7">
    <property type="entry name" value="FERRIC UPTAKE REGULATION PROTEIN"/>
    <property type="match status" value="1"/>
</dbReference>
<proteinExistence type="inferred from homology"/>
<keyword evidence="4" id="KW-0805">Transcription regulation</keyword>
<dbReference type="InterPro" id="IPR043135">
    <property type="entry name" value="Fur_C"/>
</dbReference>
<evidence type="ECO:0000256" key="3">
    <source>
        <dbReference type="ARBA" id="ARBA00022833"/>
    </source>
</evidence>